<dbReference type="GO" id="GO:0016705">
    <property type="term" value="F:oxidoreductase activity, acting on paired donors, with incorporation or reduction of molecular oxygen"/>
    <property type="evidence" value="ECO:0007669"/>
    <property type="project" value="InterPro"/>
</dbReference>
<dbReference type="Pfam" id="PF00296">
    <property type="entry name" value="Bac_luciferase"/>
    <property type="match status" value="1"/>
</dbReference>
<dbReference type="Proteomes" id="UP000001574">
    <property type="component" value="Chromosome"/>
</dbReference>
<evidence type="ECO:0000313" key="4">
    <source>
        <dbReference type="Proteomes" id="UP000001574"/>
    </source>
</evidence>
<name>A0A0H3A1A0_MYCA1</name>
<dbReference type="InterPro" id="IPR036661">
    <property type="entry name" value="Luciferase-like_sf"/>
</dbReference>
<dbReference type="InterPro" id="IPR050564">
    <property type="entry name" value="F420-G6PD/mer"/>
</dbReference>
<dbReference type="Gene3D" id="3.20.20.30">
    <property type="entry name" value="Luciferase-like domain"/>
    <property type="match status" value="1"/>
</dbReference>
<evidence type="ECO:0000256" key="1">
    <source>
        <dbReference type="ARBA" id="ARBA00023002"/>
    </source>
</evidence>
<feature type="domain" description="Luciferase-like" evidence="2">
    <location>
        <begin position="16"/>
        <end position="326"/>
    </location>
</feature>
<organism evidence="3 4">
    <name type="scientific">Mycobacterium avium (strain 104)</name>
    <dbReference type="NCBI Taxonomy" id="243243"/>
    <lineage>
        <taxon>Bacteria</taxon>
        <taxon>Bacillati</taxon>
        <taxon>Actinomycetota</taxon>
        <taxon>Actinomycetes</taxon>
        <taxon>Mycobacteriales</taxon>
        <taxon>Mycobacteriaceae</taxon>
        <taxon>Mycobacterium</taxon>
        <taxon>Mycobacterium avium complex (MAC)</taxon>
    </lineage>
</organism>
<dbReference type="NCBIfam" id="TIGR03857">
    <property type="entry name" value="F420_MSMEG_2249"/>
    <property type="match status" value="1"/>
</dbReference>
<reference evidence="3 4" key="1">
    <citation type="submission" date="2006-10" db="EMBL/GenBank/DDBJ databases">
        <authorList>
            <person name="Fleischmann R.D."/>
            <person name="Dodson R.J."/>
            <person name="Haft D.H."/>
            <person name="Merkel J.S."/>
            <person name="Nelson W.C."/>
            <person name="Fraser C.M."/>
        </authorList>
    </citation>
    <scope>NUCLEOTIDE SEQUENCE [LARGE SCALE GENOMIC DNA]</scope>
    <source>
        <strain evidence="3 4">104</strain>
    </source>
</reference>
<dbReference type="AlphaFoldDB" id="A0A0H3A1A0"/>
<accession>A0A0H3A1A0</accession>
<sequence>MVSHLPADRVDETGARTVAQGIEDGVAAERLGFANVYLSERWNLKEAGVVLGAIGARTTRVGLGTGLVSPARRHVLHMAALGATIHAAVGPRFLLGLGRGDHAYLRHEGLKTAGFAAVVDYVKIMRRLWDGEAVTYDGPAGNYRNIKLGDIYQGPAPQVLYGTFGMPKAAAAVAEAFDGVILPPMMSPSATTASVGRLRRACEAIGRDPATLRVVQCVVTAPDLSVDETRALAHARAVTYLQAPEYGAALARVNGWSLAPVERLRAAVAKVKSAGDELVDTAFHRIQLMDLADMVPDEWMEASCAFGTAAQCARKLQEFKRAGADEIATYGSTPSQNAGVLAAWSDAFAGDMR</sequence>
<dbReference type="SUPFAM" id="SSF51679">
    <property type="entry name" value="Bacterial luciferase-like"/>
    <property type="match status" value="1"/>
</dbReference>
<evidence type="ECO:0000259" key="2">
    <source>
        <dbReference type="Pfam" id="PF00296"/>
    </source>
</evidence>
<dbReference type="PANTHER" id="PTHR43244:SF1">
    <property type="entry name" value="5,10-METHYLENETETRAHYDROMETHANOPTERIN REDUCTASE"/>
    <property type="match status" value="1"/>
</dbReference>
<gene>
    <name evidence="3" type="ordered locus">MAV_5061</name>
</gene>
<evidence type="ECO:0000313" key="3">
    <source>
        <dbReference type="EMBL" id="ABK67785.1"/>
    </source>
</evidence>
<keyword evidence="1" id="KW-0560">Oxidoreductase</keyword>
<dbReference type="HOGENOM" id="CLU_027853_5_3_11"/>
<dbReference type="EMBL" id="CP000479">
    <property type="protein sequence ID" value="ABK67785.1"/>
    <property type="molecule type" value="Genomic_DNA"/>
</dbReference>
<dbReference type="KEGG" id="mav:MAV_5061"/>
<protein>
    <recommendedName>
        <fullName evidence="2">Luciferase-like domain-containing protein</fullName>
    </recommendedName>
</protein>
<proteinExistence type="predicted"/>
<dbReference type="InterPro" id="IPR011251">
    <property type="entry name" value="Luciferase-like_dom"/>
</dbReference>
<dbReference type="PANTHER" id="PTHR43244">
    <property type="match status" value="1"/>
</dbReference>
<dbReference type="InterPro" id="IPR022378">
    <property type="entry name" value="F420_OxRdatse_MSMEG2249_pred"/>
</dbReference>